<dbReference type="GO" id="GO:0006506">
    <property type="term" value="P:GPI anchor biosynthetic process"/>
    <property type="evidence" value="ECO:0007669"/>
    <property type="project" value="UniProtKB-UniPathway"/>
</dbReference>
<evidence type="ECO:0000259" key="4">
    <source>
        <dbReference type="Pfam" id="PF10181"/>
    </source>
</evidence>
<proteinExistence type="inferred from homology"/>
<protein>
    <submittedName>
        <fullName evidence="5">Uncharacterized protein AlNc14C3G405</fullName>
    </submittedName>
</protein>
<organism evidence="5">
    <name type="scientific">Albugo laibachii Nc14</name>
    <dbReference type="NCBI Taxonomy" id="890382"/>
    <lineage>
        <taxon>Eukaryota</taxon>
        <taxon>Sar</taxon>
        <taxon>Stramenopiles</taxon>
        <taxon>Oomycota</taxon>
        <taxon>Peronosporomycetes</taxon>
        <taxon>Albuginales</taxon>
        <taxon>Albuginaceae</taxon>
        <taxon>Albugo</taxon>
    </lineage>
</organism>
<dbReference type="GO" id="GO:0000506">
    <property type="term" value="C:glycosylphosphatidylinositol-N-acetylglucosaminyltransferase (GPI-GnT) complex"/>
    <property type="evidence" value="ECO:0007669"/>
    <property type="project" value="InterPro"/>
</dbReference>
<keyword evidence="3" id="KW-1133">Transmembrane helix</keyword>
<evidence type="ECO:0000313" key="5">
    <source>
        <dbReference type="EMBL" id="CCA14297.1"/>
    </source>
</evidence>
<dbReference type="EMBL" id="FR824048">
    <property type="protein sequence ID" value="CCA14297.1"/>
    <property type="molecule type" value="Genomic_DNA"/>
</dbReference>
<reference evidence="5" key="1">
    <citation type="journal article" date="2011" name="PLoS Biol.">
        <title>Gene gain and loss during evolution of obligate parasitism in the white rust pathogen of Arabidopsis thaliana.</title>
        <authorList>
            <person name="Kemen E."/>
            <person name="Gardiner A."/>
            <person name="Schultz-Larsen T."/>
            <person name="Kemen A.C."/>
            <person name="Balmuth A.L."/>
            <person name="Robert-Seilaniantz A."/>
            <person name="Bailey K."/>
            <person name="Holub E."/>
            <person name="Studholme D.J."/>
            <person name="Maclean D."/>
            <person name="Jones J.D."/>
        </authorList>
    </citation>
    <scope>NUCLEOTIDE SEQUENCE</scope>
</reference>
<evidence type="ECO:0000256" key="1">
    <source>
        <dbReference type="ARBA" id="ARBA00004687"/>
    </source>
</evidence>
<dbReference type="PANTHER" id="PTHR15231">
    <property type="entry name" value="PHOSPHATIDYLINOSITOL N-ACETYLGLUCOSAMINYLTRANSFERASE SUBUNIT H"/>
    <property type="match status" value="1"/>
</dbReference>
<dbReference type="InterPro" id="IPR019328">
    <property type="entry name" value="PIGH-H_dom"/>
</dbReference>
<dbReference type="PANTHER" id="PTHR15231:SF1">
    <property type="entry name" value="PHOSPHATIDYLINOSITOL N-ACETYLGLUCOSAMINYLTRANSFERASE SUBUNIT H"/>
    <property type="match status" value="1"/>
</dbReference>
<dbReference type="Pfam" id="PF10181">
    <property type="entry name" value="PIG-H"/>
    <property type="match status" value="1"/>
</dbReference>
<feature type="transmembrane region" description="Helical" evidence="3">
    <location>
        <begin position="57"/>
        <end position="79"/>
    </location>
</feature>
<dbReference type="InterPro" id="IPR044215">
    <property type="entry name" value="PIG-H"/>
</dbReference>
<gene>
    <name evidence="5" type="primary">AlNc14C3G405</name>
    <name evidence="5" type="ORF">ALNC14_004400</name>
</gene>
<dbReference type="UniPathway" id="UPA00196"/>
<accession>F0VZS6</accession>
<comment type="similarity">
    <text evidence="2">Belongs to the PIGH family.</text>
</comment>
<keyword evidence="3" id="KW-0812">Transmembrane</keyword>
<comment type="pathway">
    <text evidence="1">Glycolipid biosynthesis; glycosylphosphatidylinositol-anchor biosynthesis.</text>
</comment>
<reference evidence="5" key="2">
    <citation type="submission" date="2011-02" db="EMBL/GenBank/DDBJ databases">
        <authorList>
            <person name="MacLean D."/>
        </authorList>
    </citation>
    <scope>NUCLEOTIDE SEQUENCE</scope>
</reference>
<dbReference type="AlphaFoldDB" id="F0VZS6"/>
<feature type="transmembrane region" description="Helical" evidence="3">
    <location>
        <begin position="30"/>
        <end position="51"/>
    </location>
</feature>
<feature type="domain" description="Phosphatidylinositol N-acetylglucosaminyltransferase subunit H conserved" evidence="4">
    <location>
        <begin position="90"/>
        <end position="154"/>
    </location>
</feature>
<evidence type="ECO:0000256" key="3">
    <source>
        <dbReference type="SAM" id="Phobius"/>
    </source>
</evidence>
<evidence type="ECO:0000256" key="2">
    <source>
        <dbReference type="ARBA" id="ARBA00009610"/>
    </source>
</evidence>
<dbReference type="HOGENOM" id="CLU_121686_0_0_1"/>
<sequence length="187" mass="21873">MQLEIRAFGSNATEFTVYTNPRQYMHKFRYFFEPPYFILVISIGSGVALWSNASNMAYVWVWSVLAIISFVYVAVFGIIRLMDWNVHKESILLIPDIGIQLTKHFWNGKKQIRFIDRTHLQAIIINEAISFATVYYYIAFVTKTSPNRLILAFEHLQPRVSFLRKIYNSIRTVCFPPLTKMSLPFDS</sequence>
<keyword evidence="3" id="KW-0472">Membrane</keyword>
<feature type="transmembrane region" description="Helical" evidence="3">
    <location>
        <begin position="119"/>
        <end position="138"/>
    </location>
</feature>
<name>F0VZS6_9STRA</name>